<dbReference type="OrthoDB" id="1743873at2759"/>
<evidence type="ECO:0000313" key="3">
    <source>
        <dbReference type="Proteomes" id="UP000634136"/>
    </source>
</evidence>
<evidence type="ECO:0000313" key="2">
    <source>
        <dbReference type="EMBL" id="KAF7831771.1"/>
    </source>
</evidence>
<dbReference type="AlphaFoldDB" id="A0A834WSF9"/>
<evidence type="ECO:0000259" key="1">
    <source>
        <dbReference type="Pfam" id="PF07287"/>
    </source>
</evidence>
<dbReference type="Proteomes" id="UP000634136">
    <property type="component" value="Unassembled WGS sequence"/>
</dbReference>
<dbReference type="PANTHER" id="PTHR33116:SF86">
    <property type="entry name" value="REVERSE TRANSCRIPTASE DOMAIN-CONTAINING PROTEIN"/>
    <property type="match status" value="1"/>
</dbReference>
<gene>
    <name evidence="2" type="ORF">G2W53_014104</name>
</gene>
<comment type="caution">
    <text evidence="2">The sequence shown here is derived from an EMBL/GenBank/DDBJ whole genome shotgun (WGS) entry which is preliminary data.</text>
</comment>
<dbReference type="Pfam" id="PF07287">
    <property type="entry name" value="AtuA"/>
    <property type="match status" value="1"/>
</dbReference>
<dbReference type="InterPro" id="IPR010839">
    <property type="entry name" value="AtuA_N"/>
</dbReference>
<reference evidence="2" key="1">
    <citation type="submission" date="2020-09" db="EMBL/GenBank/DDBJ databases">
        <title>Genome-Enabled Discovery of Anthraquinone Biosynthesis in Senna tora.</title>
        <authorList>
            <person name="Kang S.-H."/>
            <person name="Pandey R.P."/>
            <person name="Lee C.-M."/>
            <person name="Sim J.-S."/>
            <person name="Jeong J.-T."/>
            <person name="Choi B.-S."/>
            <person name="Jung M."/>
            <person name="Ginzburg D."/>
            <person name="Zhao K."/>
            <person name="Won S.Y."/>
            <person name="Oh T.-J."/>
            <person name="Yu Y."/>
            <person name="Kim N.-H."/>
            <person name="Lee O.R."/>
            <person name="Lee T.-H."/>
            <person name="Bashyal P."/>
            <person name="Kim T.-S."/>
            <person name="Lee W.-H."/>
            <person name="Kawkins C."/>
            <person name="Kim C.-K."/>
            <person name="Kim J.S."/>
            <person name="Ahn B.O."/>
            <person name="Rhee S.Y."/>
            <person name="Sohng J.K."/>
        </authorList>
    </citation>
    <scope>NUCLEOTIDE SEQUENCE</scope>
    <source>
        <tissue evidence="2">Leaf</tissue>
    </source>
</reference>
<proteinExistence type="predicted"/>
<protein>
    <submittedName>
        <fullName evidence="2">Putative ribonuclease H protein</fullName>
    </submittedName>
</protein>
<sequence>MVASDRCPLFLNIVGVRPYVRRPFRFHNMWLSFGECMRVVSQSWSSTVNGSPAFILSSKLQIVGRNLKQWNRDEVGSIQNRIRTINEQLLTLQQTQDNNNMNSQWAAQQESLRQQMEFFLDYKESIWAQKARMSWKEEEAKLWKGLKISRRAAPITHMMYADDTILFFEATDYGCQAVQRTLSRYAALSGQRMNLQKSFLVFSPNTSHSMKKTISSDLGLKFSSCLGKYLGTWIDGKCSKKKAVEEVVAKVRGKLQSWKSRCLSQAARLTLINSVINSYLVYPISTIYFAKNDCRIIESIMARFFWGDQEGKRKVHLLSWKNLCRPRYDGGLGCRDVSSLNIALLAKHLWRMVADKPSYASSILSLKYADASTPDALTISVISVSATNQKDRLIWKHAPDGEAEFVMYEDVKDWFFNCIRNNTLENQDNILFVCVLLHTIWRCRNQKTMEGYQSCPQQALAAIYSQFSLYKMAFELNVNHPSQFNPVLHAKKFREVHIRDYISADGVSIFCNSKKGRRRNGVTVSRCFFLLIRLNGVPIVEASYCLTSSQSLHQAFLIVLRRGIQLSQASATTSTCNFFMPNQRWTALLSSTQEGLRRYREVGLRLLIQSKEGGKEVCFWGGKGTEEGCNAISDWMHTLLPVAMERGTCIITNVGAMDPLGAQAKVLEIASGLGLNVSVAVAH</sequence>
<dbReference type="PANTHER" id="PTHR33116">
    <property type="entry name" value="REVERSE TRANSCRIPTASE ZINC-BINDING DOMAIN-CONTAINING PROTEIN-RELATED-RELATED"/>
    <property type="match status" value="1"/>
</dbReference>
<dbReference type="EMBL" id="JAAIUW010000005">
    <property type="protein sequence ID" value="KAF7831771.1"/>
    <property type="molecule type" value="Genomic_DNA"/>
</dbReference>
<name>A0A834WSF9_9FABA</name>
<organism evidence="2 3">
    <name type="scientific">Senna tora</name>
    <dbReference type="NCBI Taxonomy" id="362788"/>
    <lineage>
        <taxon>Eukaryota</taxon>
        <taxon>Viridiplantae</taxon>
        <taxon>Streptophyta</taxon>
        <taxon>Embryophyta</taxon>
        <taxon>Tracheophyta</taxon>
        <taxon>Spermatophyta</taxon>
        <taxon>Magnoliopsida</taxon>
        <taxon>eudicotyledons</taxon>
        <taxon>Gunneridae</taxon>
        <taxon>Pentapetalae</taxon>
        <taxon>rosids</taxon>
        <taxon>fabids</taxon>
        <taxon>Fabales</taxon>
        <taxon>Fabaceae</taxon>
        <taxon>Caesalpinioideae</taxon>
        <taxon>Cassia clade</taxon>
        <taxon>Senna</taxon>
    </lineage>
</organism>
<feature type="domain" description="Acyclic terpene utilisation N-terminal" evidence="1">
    <location>
        <begin position="632"/>
        <end position="681"/>
    </location>
</feature>
<keyword evidence="3" id="KW-1185">Reference proteome</keyword>
<accession>A0A834WSF9</accession>